<dbReference type="Gene3D" id="3.30.2090.10">
    <property type="entry name" value="Multidrug efflux transporter AcrB TolC docking domain, DN and DC subdomains"/>
    <property type="match status" value="2"/>
</dbReference>
<dbReference type="InterPro" id="IPR001036">
    <property type="entry name" value="Acrflvin-R"/>
</dbReference>
<dbReference type="GO" id="GO:0042910">
    <property type="term" value="F:xenobiotic transmembrane transporter activity"/>
    <property type="evidence" value="ECO:0007669"/>
    <property type="project" value="TreeGrafter"/>
</dbReference>
<feature type="transmembrane region" description="Helical" evidence="1">
    <location>
        <begin position="538"/>
        <end position="556"/>
    </location>
</feature>
<evidence type="ECO:0000256" key="1">
    <source>
        <dbReference type="SAM" id="Phobius"/>
    </source>
</evidence>
<gene>
    <name evidence="2" type="ORF">RIEGSTA812A_PEG_1089</name>
</gene>
<dbReference type="SUPFAM" id="SSF82714">
    <property type="entry name" value="Multidrug efflux transporter AcrB TolC docking domain, DN and DC subdomains"/>
    <property type="match status" value="2"/>
</dbReference>
<dbReference type="PANTHER" id="PTHR32063">
    <property type="match status" value="1"/>
</dbReference>
<keyword evidence="1" id="KW-0812">Transmembrane</keyword>
<keyword evidence="1" id="KW-1133">Transmembrane helix</keyword>
<accession>A0A484H678</accession>
<evidence type="ECO:0000313" key="2">
    <source>
        <dbReference type="EMBL" id="VBB69616.1"/>
    </source>
</evidence>
<dbReference type="Gene3D" id="3.30.70.1320">
    <property type="entry name" value="Multidrug efflux transporter AcrB pore domain like"/>
    <property type="match status" value="1"/>
</dbReference>
<protein>
    <submittedName>
        <fullName evidence="2">Acriflavin resistance protein</fullName>
    </submittedName>
</protein>
<dbReference type="GO" id="GO:0005886">
    <property type="term" value="C:plasma membrane"/>
    <property type="evidence" value="ECO:0007669"/>
    <property type="project" value="TreeGrafter"/>
</dbReference>
<feature type="transmembrane region" description="Helical" evidence="1">
    <location>
        <begin position="369"/>
        <end position="388"/>
    </location>
</feature>
<dbReference type="Gene3D" id="1.20.1640.10">
    <property type="entry name" value="Multidrug efflux transporter AcrB transmembrane domain"/>
    <property type="match status" value="2"/>
</dbReference>
<feature type="transmembrane region" description="Helical" evidence="1">
    <location>
        <begin position="925"/>
        <end position="945"/>
    </location>
</feature>
<feature type="transmembrane region" description="Helical" evidence="1">
    <location>
        <begin position="951"/>
        <end position="972"/>
    </location>
</feature>
<keyword evidence="1" id="KW-0472">Membrane</keyword>
<dbReference type="AlphaFoldDB" id="A0A484H678"/>
<feature type="transmembrane region" description="Helical" evidence="1">
    <location>
        <begin position="1032"/>
        <end position="1054"/>
    </location>
</feature>
<dbReference type="PANTHER" id="PTHR32063:SF16">
    <property type="entry name" value="CATION EFFLUX SYSTEM (ACRB_ACRD_ACRF FAMILY)"/>
    <property type="match status" value="1"/>
</dbReference>
<sequence>MTRTFIHSPLSPLLLLAALAMGILGLLITPRQEDPQISVPMVDVFVHYPGASAEQVASLAIDPLERMMSELLGVKHVYSASQHGQGMVTVEFDVGEIMEPSLVKLYDKLESNKDKIPPGVMGPFVKPKGVDDVPVVTLTLWSYDVTDAQLRLIALDVMQRLKEVPNTSQSFIVGGRPEELRIEVFPERLKGFGISLDQIAETIKNANSERGTGHVEAGDSNYKIYTGAFLRKAVDVERLVVGVRNGAPVYVRDIARVQETPAEARDVVMYYTGPASSATLEARHGAPAVTIAIAKKAGTNGVTVANAVLEKMDYLRGRLIPDNVQVAVTRNYGATANDKVNELVLKLFIATGIVTLLIWFLLGLRAALVVLIVIPVVILITVFSAYILDYTIDRVSLFALIFSIGILVDDAIVVVENIYRRWLEKGEIDTETSVDAVREVGNPTILATFTVIAALLPMGFVSGMMGPYMEPIPALGSVAMLFSLFAAFIFTPWLAMRIRPSLKKLKNAQGREHRQVQRLDRLFRSVINLLLDSKSKGYAFLFANVSLFFGCLFMFYTEDVTVKMLPFDNKSEFNIVVNMPTGTALPVTANVTQRLAEEVLKIPEVVAVQTYAGTASPFNFNGLVRHYYIRQDPWYGDVQIQLQHKKIRAQSSHEIASAMRDILTPVARGLGARIAVVEMPPGPPVLQTLVAEIYGPDADTRRQAASDLTALFARAPGVVDVDNLMQDSYKIWRFEVDREKAVRHGVSVEDINRQLDMAMGGARLGDIKIGRVLEPRYIVLQVPMALRSQFARLGEIPVLSQTGQMIPLAELGHFLPAQQDPIVFHKDLRPVEFVTGDVAGRLGAPIYGMLGIEKEMATYRAPDGVVVQTHYIGAPADNSKVAFEWTGEWTVTYETFRDMGIAFAAAMVLIYMLVVWEFGNFVLPAIIMAPIPLTLVGIIPGHWLFGAEFTATSMIGFIALAGIIVRNSILLVDFSKQAVDRGETVREAVIQACRTRTRPILITVFALIGGSVVILTDPIFQGMAISLMFGSLVSTLLTLLLIPLGCVSAASSFLPIHPTGGSSMGGSSSGSSVSAPSVSLPSSPFIWVWNILGVMRRGSLTLFKESIARRLSAPPLPQQQLPADRELLHQETEWVRATENRSEAKWPVTAMMAVTQTEGMLVESSE</sequence>
<dbReference type="EMBL" id="LR026963">
    <property type="protein sequence ID" value="VBB69616.1"/>
    <property type="molecule type" value="Genomic_DNA"/>
</dbReference>
<feature type="transmembrane region" description="Helical" evidence="1">
    <location>
        <begin position="1000"/>
        <end position="1020"/>
    </location>
</feature>
<feature type="transmembrane region" description="Helical" evidence="1">
    <location>
        <begin position="394"/>
        <end position="419"/>
    </location>
</feature>
<dbReference type="InterPro" id="IPR027463">
    <property type="entry name" value="AcrB_DN_DC_subdom"/>
</dbReference>
<dbReference type="SUPFAM" id="SSF82866">
    <property type="entry name" value="Multidrug efflux transporter AcrB transmembrane domain"/>
    <property type="match status" value="2"/>
</dbReference>
<feature type="transmembrane region" description="Helical" evidence="1">
    <location>
        <begin position="472"/>
        <end position="496"/>
    </location>
</feature>
<reference evidence="2" key="1">
    <citation type="submission" date="2018-10" db="EMBL/GenBank/DDBJ databases">
        <authorList>
            <person name="Gruber-Vodicka H."/>
            <person name="Jaeckle O."/>
        </authorList>
    </citation>
    <scope>NUCLEOTIDE SEQUENCE</scope>
</reference>
<feature type="transmembrane region" description="Helical" evidence="1">
    <location>
        <begin position="343"/>
        <end position="362"/>
    </location>
</feature>
<proteinExistence type="predicted"/>
<organism evidence="2">
    <name type="scientific">invertebrate metagenome</name>
    <dbReference type="NCBI Taxonomy" id="1711999"/>
    <lineage>
        <taxon>unclassified sequences</taxon>
        <taxon>metagenomes</taxon>
        <taxon>organismal metagenomes</taxon>
    </lineage>
</organism>
<dbReference type="SUPFAM" id="SSF82693">
    <property type="entry name" value="Multidrug efflux transporter AcrB pore domain, PN1, PN2, PC1 and PC2 subdomains"/>
    <property type="match status" value="3"/>
</dbReference>
<dbReference type="Gene3D" id="3.30.70.1430">
    <property type="entry name" value="Multidrug efflux transporter AcrB pore domain"/>
    <property type="match status" value="2"/>
</dbReference>
<name>A0A484H678_9ZZZZ</name>
<dbReference type="PRINTS" id="PR00702">
    <property type="entry name" value="ACRIFLAVINRP"/>
</dbReference>
<dbReference type="Pfam" id="PF00873">
    <property type="entry name" value="ACR_tran"/>
    <property type="match status" value="1"/>
</dbReference>
<feature type="transmembrane region" description="Helical" evidence="1">
    <location>
        <begin position="440"/>
        <end position="460"/>
    </location>
</feature>
<feature type="transmembrane region" description="Helical" evidence="1">
    <location>
        <begin position="899"/>
        <end position="918"/>
    </location>
</feature>
<dbReference type="Gene3D" id="3.30.70.1440">
    <property type="entry name" value="Multidrug efflux transporter AcrB pore domain"/>
    <property type="match status" value="1"/>
</dbReference>